<dbReference type="EMBL" id="VZUL01000003">
    <property type="protein sequence ID" value="KAB1083538.1"/>
    <property type="molecule type" value="Genomic_DNA"/>
</dbReference>
<evidence type="ECO:0000313" key="2">
    <source>
        <dbReference type="EMBL" id="KAB1083538.1"/>
    </source>
</evidence>
<evidence type="ECO:0000256" key="1">
    <source>
        <dbReference type="SAM" id="MobiDB-lite"/>
    </source>
</evidence>
<reference evidence="2 3" key="1">
    <citation type="submission" date="2019-09" db="EMBL/GenBank/DDBJ databases">
        <title>Genome sequencing of Ng87 strain.</title>
        <authorList>
            <person name="Karasev E.S."/>
            <person name="Andronov E."/>
        </authorList>
    </citation>
    <scope>NUCLEOTIDE SEQUENCE [LARGE SCALE GENOMIC DNA]</scope>
    <source>
        <strain evidence="2 3">Ng87</strain>
    </source>
</reference>
<dbReference type="RefSeq" id="WP_151046800.1">
    <property type="nucleotide sequence ID" value="NZ_VZUL01000003.1"/>
</dbReference>
<proteinExistence type="predicted"/>
<organism evidence="2 3">
    <name type="scientific">Neorhizobium galegae</name>
    <name type="common">Rhizobium galegae</name>
    <dbReference type="NCBI Taxonomy" id="399"/>
    <lineage>
        <taxon>Bacteria</taxon>
        <taxon>Pseudomonadati</taxon>
        <taxon>Pseudomonadota</taxon>
        <taxon>Alphaproteobacteria</taxon>
        <taxon>Hyphomicrobiales</taxon>
        <taxon>Rhizobiaceae</taxon>
        <taxon>Rhizobium/Agrobacterium group</taxon>
        <taxon>Neorhizobium</taxon>
    </lineage>
</organism>
<evidence type="ECO:0000313" key="3">
    <source>
        <dbReference type="Proteomes" id="UP000386575"/>
    </source>
</evidence>
<feature type="region of interest" description="Disordered" evidence="1">
    <location>
        <begin position="71"/>
        <end position="103"/>
    </location>
</feature>
<dbReference type="AlphaFoldDB" id="A0A6A1TJU7"/>
<comment type="caution">
    <text evidence="2">The sequence shown here is derived from an EMBL/GenBank/DDBJ whole genome shotgun (WGS) entry which is preliminary data.</text>
</comment>
<dbReference type="Proteomes" id="UP000386575">
    <property type="component" value="Unassembled WGS sequence"/>
</dbReference>
<protein>
    <submittedName>
        <fullName evidence="2">Uncharacterized protein</fullName>
    </submittedName>
</protein>
<sequence>MTRLTMAAILQLENVQARGTPKLKSLYEYLSSERGLENGISDTEARLVYRINALPLRIFELQQNFGAKIDKSSARKIRPAVPTSATASSFPRDNEAGETLVND</sequence>
<gene>
    <name evidence="2" type="ORF">F4V91_29020</name>
</gene>
<name>A0A6A1TJU7_NEOGA</name>
<accession>A0A6A1TJU7</accession>